<dbReference type="SUPFAM" id="SSF54427">
    <property type="entry name" value="NTF2-like"/>
    <property type="match status" value="1"/>
</dbReference>
<dbReference type="InterPro" id="IPR032710">
    <property type="entry name" value="NTF2-like_dom_sf"/>
</dbReference>
<evidence type="ECO:0000313" key="2">
    <source>
        <dbReference type="Proteomes" id="UP000537718"/>
    </source>
</evidence>
<dbReference type="Gene3D" id="3.10.450.50">
    <property type="match status" value="1"/>
</dbReference>
<protein>
    <recommendedName>
        <fullName evidence="3">Lumazine-binding protein</fullName>
    </recommendedName>
</protein>
<dbReference type="EMBL" id="JACHCF010000022">
    <property type="protein sequence ID" value="MBB5624264.1"/>
    <property type="molecule type" value="Genomic_DNA"/>
</dbReference>
<proteinExistence type="predicted"/>
<dbReference type="AlphaFoldDB" id="A0A7W9DMS4"/>
<sequence>MTNHYTDNAEAVAAVLSTYFKGIFNGDTTILRNIFHPQAIIAGEIKGDPYLKSLDQYLDGVEKRKSPFELNEPFRMEILAIEIINSIAIAKVHVPIFDFNYYDLLSLNKINGEWIIMNKLLTHVNL</sequence>
<dbReference type="RefSeq" id="WP_183870306.1">
    <property type="nucleotide sequence ID" value="NZ_JACHCF010000022.1"/>
</dbReference>
<dbReference type="Pfam" id="PF12893">
    <property type="entry name" value="Lumazine_bd_2"/>
    <property type="match status" value="1"/>
</dbReference>
<name>A0A7W9DMS4_9SPHI</name>
<comment type="caution">
    <text evidence="1">The sequence shown here is derived from an EMBL/GenBank/DDBJ whole genome shotgun (WGS) entry which is preliminary data.</text>
</comment>
<accession>A0A7W9DMS4</accession>
<gene>
    <name evidence="1" type="ORF">HDE69_005362</name>
</gene>
<dbReference type="InterPro" id="IPR039437">
    <property type="entry name" value="FrzH/put_lumazine-bd"/>
</dbReference>
<dbReference type="Proteomes" id="UP000537718">
    <property type="component" value="Unassembled WGS sequence"/>
</dbReference>
<evidence type="ECO:0000313" key="1">
    <source>
        <dbReference type="EMBL" id="MBB5624264.1"/>
    </source>
</evidence>
<evidence type="ECO:0008006" key="3">
    <source>
        <dbReference type="Google" id="ProtNLM"/>
    </source>
</evidence>
<organism evidence="1 2">
    <name type="scientific">Pedobacter cryoconitis</name>
    <dbReference type="NCBI Taxonomy" id="188932"/>
    <lineage>
        <taxon>Bacteria</taxon>
        <taxon>Pseudomonadati</taxon>
        <taxon>Bacteroidota</taxon>
        <taxon>Sphingobacteriia</taxon>
        <taxon>Sphingobacteriales</taxon>
        <taxon>Sphingobacteriaceae</taxon>
        <taxon>Pedobacter</taxon>
    </lineage>
</organism>
<reference evidence="1 2" key="1">
    <citation type="submission" date="2020-08" db="EMBL/GenBank/DDBJ databases">
        <title>Genomic Encyclopedia of Type Strains, Phase IV (KMG-V): Genome sequencing to study the core and pangenomes of soil and plant-associated prokaryotes.</title>
        <authorList>
            <person name="Whitman W."/>
        </authorList>
    </citation>
    <scope>NUCLEOTIDE SEQUENCE [LARGE SCALE GENOMIC DNA]</scope>
    <source>
        <strain evidence="1 2">MP7CTX6</strain>
    </source>
</reference>